<dbReference type="GO" id="GO:0005576">
    <property type="term" value="C:extracellular region"/>
    <property type="evidence" value="ECO:0007669"/>
    <property type="project" value="UniProtKB-SubCell"/>
</dbReference>
<keyword evidence="8" id="KW-1185">Reference proteome</keyword>
<dbReference type="Pfam" id="PF00074">
    <property type="entry name" value="RnaseA"/>
    <property type="match status" value="1"/>
</dbReference>
<reference evidence="7" key="2">
    <citation type="submission" date="2025-09" db="UniProtKB">
        <authorList>
            <consortium name="Ensembl"/>
        </authorList>
    </citation>
    <scope>IDENTIFICATION</scope>
</reference>
<accession>A0A8C6TMG7</accession>
<evidence type="ECO:0000256" key="4">
    <source>
        <dbReference type="ARBA" id="ARBA00023157"/>
    </source>
</evidence>
<dbReference type="PANTHER" id="PTHR11437:SF10">
    <property type="entry name" value="ANGIOGENIN-RELATED"/>
    <property type="match status" value="1"/>
</dbReference>
<dbReference type="InterPro" id="IPR023412">
    <property type="entry name" value="RNaseA_domain"/>
</dbReference>
<evidence type="ECO:0000256" key="1">
    <source>
        <dbReference type="ARBA" id="ARBA00004613"/>
    </source>
</evidence>
<feature type="signal peptide" evidence="5">
    <location>
        <begin position="1"/>
        <end position="30"/>
    </location>
</feature>
<evidence type="ECO:0000256" key="2">
    <source>
        <dbReference type="ARBA" id="ARBA00005600"/>
    </source>
</evidence>
<organism evidence="7 8">
    <name type="scientific">Neogobius melanostomus</name>
    <name type="common">round goby</name>
    <dbReference type="NCBI Taxonomy" id="47308"/>
    <lineage>
        <taxon>Eukaryota</taxon>
        <taxon>Metazoa</taxon>
        <taxon>Chordata</taxon>
        <taxon>Craniata</taxon>
        <taxon>Vertebrata</taxon>
        <taxon>Euteleostomi</taxon>
        <taxon>Actinopterygii</taxon>
        <taxon>Neopterygii</taxon>
        <taxon>Teleostei</taxon>
        <taxon>Neoteleostei</taxon>
        <taxon>Acanthomorphata</taxon>
        <taxon>Gobiaria</taxon>
        <taxon>Gobiiformes</taxon>
        <taxon>Gobioidei</taxon>
        <taxon>Gobiidae</taxon>
        <taxon>Benthophilinae</taxon>
        <taxon>Neogobiini</taxon>
        <taxon>Neogobius</taxon>
    </lineage>
</organism>
<proteinExistence type="inferred from homology"/>
<name>A0A8C6TMG7_9GOBI</name>
<dbReference type="GO" id="GO:0004540">
    <property type="term" value="F:RNA nuclease activity"/>
    <property type="evidence" value="ECO:0007669"/>
    <property type="project" value="TreeGrafter"/>
</dbReference>
<dbReference type="Gene3D" id="3.10.130.10">
    <property type="entry name" value="Ribonuclease A-like domain"/>
    <property type="match status" value="1"/>
</dbReference>
<dbReference type="Ensembl" id="ENSNMLT00000025849.1">
    <property type="protein sequence ID" value="ENSNMLP00000023093.1"/>
    <property type="gene ID" value="ENSNMLG00000014885.1"/>
</dbReference>
<evidence type="ECO:0000256" key="3">
    <source>
        <dbReference type="ARBA" id="ARBA00022525"/>
    </source>
</evidence>
<dbReference type="GO" id="GO:0003676">
    <property type="term" value="F:nucleic acid binding"/>
    <property type="evidence" value="ECO:0007669"/>
    <property type="project" value="InterPro"/>
</dbReference>
<evidence type="ECO:0000313" key="8">
    <source>
        <dbReference type="Proteomes" id="UP000694523"/>
    </source>
</evidence>
<evidence type="ECO:0000313" key="7">
    <source>
        <dbReference type="Ensembl" id="ENSNMLP00000023093.1"/>
    </source>
</evidence>
<feature type="chain" id="PRO_5034351967" description="Ribonuclease A-domain domain-containing protein" evidence="5">
    <location>
        <begin position="31"/>
        <end position="162"/>
    </location>
</feature>
<protein>
    <recommendedName>
        <fullName evidence="6">Ribonuclease A-domain domain-containing protein</fullName>
    </recommendedName>
</protein>
<sequence>FVMALAQLRTMNAPLSCLMLASLLLGPAFGVDRFKEFTDNHTYNNRNRAFDCTSEMNRKQARQTYCRSCSSVILGNPPTDVTPINNVINICRGEGTFVRDNMYRSNINFRTVVCRLQTPRATPGHCIYSATPKTGRITVGCSQGNPVHFDACSLFKRLFNSF</sequence>
<dbReference type="PANTHER" id="PTHR11437">
    <property type="entry name" value="RIBONUCLEASE"/>
    <property type="match status" value="1"/>
</dbReference>
<keyword evidence="4" id="KW-1015">Disulfide bond</keyword>
<comment type="subcellular location">
    <subcellularLocation>
        <location evidence="1">Secreted</location>
    </subcellularLocation>
</comment>
<feature type="domain" description="Ribonuclease A-domain" evidence="6">
    <location>
        <begin position="30"/>
        <end position="153"/>
    </location>
</feature>
<comment type="similarity">
    <text evidence="2">Belongs to the pancreatic ribonuclease family.</text>
</comment>
<dbReference type="Proteomes" id="UP000694523">
    <property type="component" value="Unplaced"/>
</dbReference>
<dbReference type="SUPFAM" id="SSF54076">
    <property type="entry name" value="RNase A-like"/>
    <property type="match status" value="1"/>
</dbReference>
<dbReference type="SMART" id="SM00092">
    <property type="entry name" value="RNAse_Pc"/>
    <property type="match status" value="1"/>
</dbReference>
<dbReference type="InterPro" id="IPR001427">
    <property type="entry name" value="RNaseA"/>
</dbReference>
<keyword evidence="3" id="KW-0964">Secreted</keyword>
<dbReference type="AlphaFoldDB" id="A0A8C6TMG7"/>
<evidence type="ECO:0000256" key="5">
    <source>
        <dbReference type="SAM" id="SignalP"/>
    </source>
</evidence>
<dbReference type="GO" id="GO:0050830">
    <property type="term" value="P:defense response to Gram-positive bacterium"/>
    <property type="evidence" value="ECO:0007669"/>
    <property type="project" value="TreeGrafter"/>
</dbReference>
<keyword evidence="5" id="KW-0732">Signal</keyword>
<dbReference type="InterPro" id="IPR036816">
    <property type="entry name" value="RNaseA-like_dom_sf"/>
</dbReference>
<evidence type="ECO:0000259" key="6">
    <source>
        <dbReference type="SMART" id="SM00092"/>
    </source>
</evidence>
<reference evidence="7" key="1">
    <citation type="submission" date="2025-08" db="UniProtKB">
        <authorList>
            <consortium name="Ensembl"/>
        </authorList>
    </citation>
    <scope>IDENTIFICATION</scope>
</reference>